<dbReference type="RefSeq" id="WP_215626074.1">
    <property type="nucleotide sequence ID" value="NZ_CP067089.2"/>
</dbReference>
<organism evidence="1 2">
    <name type="scientific">Breznakiella homolactica</name>
    <dbReference type="NCBI Taxonomy" id="2798577"/>
    <lineage>
        <taxon>Bacteria</taxon>
        <taxon>Pseudomonadati</taxon>
        <taxon>Spirochaetota</taxon>
        <taxon>Spirochaetia</taxon>
        <taxon>Spirochaetales</taxon>
        <taxon>Breznakiellaceae</taxon>
        <taxon>Breznakiella</taxon>
    </lineage>
</organism>
<evidence type="ECO:0000313" key="1">
    <source>
        <dbReference type="EMBL" id="QQO08768.1"/>
    </source>
</evidence>
<dbReference type="AlphaFoldDB" id="A0A7T7XM28"/>
<evidence type="ECO:0000313" key="2">
    <source>
        <dbReference type="Proteomes" id="UP000595917"/>
    </source>
</evidence>
<reference evidence="1" key="1">
    <citation type="submission" date="2021-01" db="EMBL/GenBank/DDBJ databases">
        <title>Description of Breznakiella homolactica.</title>
        <authorList>
            <person name="Song Y."/>
            <person name="Brune A."/>
        </authorList>
    </citation>
    <scope>NUCLEOTIDE SEQUENCE</scope>
    <source>
        <strain evidence="1">RmG30</strain>
    </source>
</reference>
<keyword evidence="2" id="KW-1185">Reference proteome</keyword>
<accession>A0A7T7XM28</accession>
<dbReference type="KEGG" id="bhc:JFL75_17845"/>
<proteinExistence type="predicted"/>
<dbReference type="EMBL" id="CP067089">
    <property type="protein sequence ID" value="QQO08768.1"/>
    <property type="molecule type" value="Genomic_DNA"/>
</dbReference>
<protein>
    <submittedName>
        <fullName evidence="1">Uncharacterized protein</fullName>
    </submittedName>
</protein>
<sequence>MDTENTEVFSLQALICPKCGSGEFKPIGFKGSASREIFSQLGLRTMAHTNEHGPLVCRCLQCGTKFTGRPRPAEPEELLESPCTISLTRSGGFIGALIDFPVFLNGVRAGSLGSGQTIEISTKVKHNVLFVASETGAAFSNFFRFDAVPGGTETLTFSR</sequence>
<dbReference type="Proteomes" id="UP000595917">
    <property type="component" value="Chromosome"/>
</dbReference>
<gene>
    <name evidence="1" type="ORF">JFL75_17845</name>
</gene>
<name>A0A7T7XM28_9SPIR</name>